<gene>
    <name evidence="2" type="ORF">EV207_10486</name>
</gene>
<dbReference type="RefSeq" id="WP_132744183.1">
    <property type="nucleotide sequence ID" value="NZ_SLXK01000004.1"/>
</dbReference>
<name>A0A4R2P7W4_9BACL</name>
<feature type="transmembrane region" description="Helical" evidence="1">
    <location>
        <begin position="35"/>
        <end position="54"/>
    </location>
</feature>
<accession>A0A4R2P7W4</accession>
<protein>
    <submittedName>
        <fullName evidence="2">Uncharacterized protein DUF3311</fullName>
    </submittedName>
</protein>
<reference evidence="2 3" key="1">
    <citation type="submission" date="2019-03" db="EMBL/GenBank/DDBJ databases">
        <title>Genomic Encyclopedia of Type Strains, Phase IV (KMG-IV): sequencing the most valuable type-strain genomes for metagenomic binning, comparative biology and taxonomic classification.</title>
        <authorList>
            <person name="Goeker M."/>
        </authorList>
    </citation>
    <scope>NUCLEOTIDE SEQUENCE [LARGE SCALE GENOMIC DNA]</scope>
    <source>
        <strain evidence="2 3">DSM 19377</strain>
    </source>
</reference>
<dbReference type="PANTHER" id="PTHR40034:SF1">
    <property type="entry name" value="BSL5891 PROTEIN"/>
    <property type="match status" value="1"/>
</dbReference>
<evidence type="ECO:0000313" key="2">
    <source>
        <dbReference type="EMBL" id="TCP30907.1"/>
    </source>
</evidence>
<keyword evidence="1" id="KW-0472">Membrane</keyword>
<sequence length="63" mass="7176">MKLKHIVSILPVIGLLVGIPFVNRAEPYILGMPPMMFWVALWTVLTSVTMFIVYKLEKKQESG</sequence>
<dbReference type="InterPro" id="IPR021741">
    <property type="entry name" value="DUF3311"/>
</dbReference>
<evidence type="ECO:0000313" key="3">
    <source>
        <dbReference type="Proteomes" id="UP000295416"/>
    </source>
</evidence>
<dbReference type="EMBL" id="SLXK01000004">
    <property type="protein sequence ID" value="TCP30907.1"/>
    <property type="molecule type" value="Genomic_DNA"/>
</dbReference>
<comment type="caution">
    <text evidence="2">The sequence shown here is derived from an EMBL/GenBank/DDBJ whole genome shotgun (WGS) entry which is preliminary data.</text>
</comment>
<proteinExistence type="predicted"/>
<evidence type="ECO:0000256" key="1">
    <source>
        <dbReference type="SAM" id="Phobius"/>
    </source>
</evidence>
<dbReference type="OrthoDB" id="3628949at2"/>
<dbReference type="Proteomes" id="UP000295416">
    <property type="component" value="Unassembled WGS sequence"/>
</dbReference>
<dbReference type="AlphaFoldDB" id="A0A4R2P7W4"/>
<keyword evidence="1" id="KW-1133">Transmembrane helix</keyword>
<keyword evidence="3" id="KW-1185">Reference proteome</keyword>
<dbReference type="Pfam" id="PF11755">
    <property type="entry name" value="DUF3311"/>
    <property type="match status" value="1"/>
</dbReference>
<organism evidence="2 3">
    <name type="scientific">Scopulibacillus darangshiensis</name>
    <dbReference type="NCBI Taxonomy" id="442528"/>
    <lineage>
        <taxon>Bacteria</taxon>
        <taxon>Bacillati</taxon>
        <taxon>Bacillota</taxon>
        <taxon>Bacilli</taxon>
        <taxon>Bacillales</taxon>
        <taxon>Sporolactobacillaceae</taxon>
        <taxon>Scopulibacillus</taxon>
    </lineage>
</organism>
<keyword evidence="1" id="KW-0812">Transmembrane</keyword>
<dbReference type="PANTHER" id="PTHR40034">
    <property type="entry name" value="BSL5891 PROTEIN"/>
    <property type="match status" value="1"/>
</dbReference>